<accession>A0ABT2GMC4</accession>
<evidence type="ECO:0000313" key="3">
    <source>
        <dbReference type="Proteomes" id="UP001165584"/>
    </source>
</evidence>
<evidence type="ECO:0000313" key="2">
    <source>
        <dbReference type="EMBL" id="MCS5717380.1"/>
    </source>
</evidence>
<proteinExistence type="predicted"/>
<feature type="transmembrane region" description="Helical" evidence="1">
    <location>
        <begin position="16"/>
        <end position="37"/>
    </location>
</feature>
<keyword evidence="3" id="KW-1185">Reference proteome</keyword>
<keyword evidence="1" id="KW-0812">Transmembrane</keyword>
<evidence type="ECO:0000256" key="1">
    <source>
        <dbReference type="SAM" id="Phobius"/>
    </source>
</evidence>
<dbReference type="RefSeq" id="WP_259505587.1">
    <property type="nucleotide sequence ID" value="NZ_JANLCM010000001.1"/>
</dbReference>
<comment type="caution">
    <text evidence="2">The sequence shown here is derived from an EMBL/GenBank/DDBJ whole genome shotgun (WGS) entry which is preliminary data.</text>
</comment>
<name>A0ABT2GMC4_9MICO</name>
<keyword evidence="1" id="KW-1133">Transmembrane helix</keyword>
<protein>
    <recommendedName>
        <fullName evidence="4">DUF4825 domain-containing protein</fullName>
    </recommendedName>
</protein>
<dbReference type="Proteomes" id="UP001165584">
    <property type="component" value="Unassembled WGS sequence"/>
</dbReference>
<gene>
    <name evidence="2" type="ORF">N1027_04430</name>
</gene>
<organism evidence="2 3">
    <name type="scientific">Herbiconiux aconitum</name>
    <dbReference type="NCBI Taxonomy" id="2970913"/>
    <lineage>
        <taxon>Bacteria</taxon>
        <taxon>Bacillati</taxon>
        <taxon>Actinomycetota</taxon>
        <taxon>Actinomycetes</taxon>
        <taxon>Micrococcales</taxon>
        <taxon>Microbacteriaceae</taxon>
        <taxon>Herbiconiux</taxon>
    </lineage>
</organism>
<evidence type="ECO:0008006" key="4">
    <source>
        <dbReference type="Google" id="ProtNLM"/>
    </source>
</evidence>
<dbReference type="EMBL" id="JANLCM010000001">
    <property type="protein sequence ID" value="MCS5717380.1"/>
    <property type="molecule type" value="Genomic_DNA"/>
</dbReference>
<keyword evidence="1" id="KW-0472">Membrane</keyword>
<sequence>MSTADGDERTALHRSVVIWVGLFLLIVAALFSAIGILNRELYSASAFVRIYLDAVAHHDVDAALATPGVDLGTDDAPGTGSAALVTPDALGGLHDVKQLSDTEMAPGRYRMVYGYTLSGLDQHRTYAQSEFDVVQTGTSWLFFPEWRFARSPVATATVTISHASTFTAGRAEVETADPAAFHASQDFQVLVPSLYVLSHASEYLGANPTAMAATAPKSSISAIVDVQPTTTFLDEVQTSVNGFLDDCAEQTALYPAGCPFGQDVNDRIASDPAWSIESYPTLTILAGQDNWIVPNAAGAARITVDIRSLFDGTVTSLDASVPFEVTFSLTIQPDGSVQFSPRA</sequence>
<reference evidence="2" key="1">
    <citation type="submission" date="2022-08" db="EMBL/GenBank/DDBJ databases">
        <authorList>
            <person name="Deng Y."/>
            <person name="Han X.-F."/>
            <person name="Zhang Y.-Q."/>
        </authorList>
    </citation>
    <scope>NUCLEOTIDE SEQUENCE</scope>
    <source>
        <strain evidence="2">CPCC 205763</strain>
    </source>
</reference>